<dbReference type="InterPro" id="IPR000683">
    <property type="entry name" value="Gfo/Idh/MocA-like_OxRdtase_N"/>
</dbReference>
<feature type="domain" description="Gfo/Idh/MocA-like oxidoreductase N-terminal" evidence="2">
    <location>
        <begin position="124"/>
        <end position="242"/>
    </location>
</feature>
<dbReference type="Proteomes" id="UP000187464">
    <property type="component" value="Chromosome I"/>
</dbReference>
<feature type="compositionally biased region" description="Basic and acidic residues" evidence="1">
    <location>
        <begin position="1"/>
        <end position="12"/>
    </location>
</feature>
<organism evidence="3 4">
    <name type="scientific">Proteiniphilum saccharofermentans</name>
    <dbReference type="NCBI Taxonomy" id="1642647"/>
    <lineage>
        <taxon>Bacteria</taxon>
        <taxon>Pseudomonadati</taxon>
        <taxon>Bacteroidota</taxon>
        <taxon>Bacteroidia</taxon>
        <taxon>Bacteroidales</taxon>
        <taxon>Dysgonomonadaceae</taxon>
        <taxon>Proteiniphilum</taxon>
    </lineage>
</organism>
<accession>A0A1R3T2C3</accession>
<keyword evidence="4" id="KW-1185">Reference proteome</keyword>
<dbReference type="KEGG" id="psac:PSM36_3072"/>
<dbReference type="Pfam" id="PF01408">
    <property type="entry name" value="GFO_IDH_MocA"/>
    <property type="match status" value="1"/>
</dbReference>
<sequence>MEKTNNNSKEENLNEQSSLLDDIKKTPKDISRRNVLKAFAGIPVAGLFGFELLKKINYDKDKRQRILQELGLDKMEFSIPDYGREQKQDIIRVGIIGFGQRAEQLSAGLGFMHPEEVKKRENNNTLKSWLEQENLHVAITGICDVFDLHAERGLTIANNNILSGASPFPVKRYHTYQEMLADKDIDAVIIATPDHHHARIAIDATKAGKHVYLEKSIAHTEEELNELYRAVKDSHITFQLGHQITQSTVFKQAKEIIDKNVLGKITLIETTTNRNTADGAWIRHLDSKGNLKPGDENNIDWKQWLGHTPHIPFSIDRFYNWTKWFAYDTGMIGQLFTHEFDAVNQLLRIGIPKSVSSSGGIYYWKDNREIPDSLHCIFEYPDRDLTLMYSGNLASSRNRGRVFMGHDASMELGQNIKITVDWNSTQYKKGIASGLIDTNSPILSFNPNAGEIDAVTSASEKYYADRGLTNTVISGQQIDVTHLHLREWLNCIRENKTPSANIEVAYEEGVTCLMAHRSYLEKRQVFWDDENKRII</sequence>
<reference evidence="3 4" key="1">
    <citation type="submission" date="2016-08" db="EMBL/GenBank/DDBJ databases">
        <authorList>
            <person name="Seilhamer J.J."/>
        </authorList>
    </citation>
    <scope>NUCLEOTIDE SEQUENCE [LARGE SCALE GENOMIC DNA]</scope>
    <source>
        <strain evidence="3">M3/6</strain>
    </source>
</reference>
<dbReference type="SUPFAM" id="SSF51735">
    <property type="entry name" value="NAD(P)-binding Rossmann-fold domains"/>
    <property type="match status" value="1"/>
</dbReference>
<dbReference type="PANTHER" id="PTHR43818">
    <property type="entry name" value="BCDNA.GH03377"/>
    <property type="match status" value="1"/>
</dbReference>
<name>A0A1R3T2C3_9BACT</name>
<dbReference type="AlphaFoldDB" id="A0A1R3T2C3"/>
<feature type="region of interest" description="Disordered" evidence="1">
    <location>
        <begin position="1"/>
        <end position="20"/>
    </location>
</feature>
<evidence type="ECO:0000256" key="1">
    <source>
        <dbReference type="SAM" id="MobiDB-lite"/>
    </source>
</evidence>
<dbReference type="EMBL" id="LT605205">
    <property type="protein sequence ID" value="SCD21861.1"/>
    <property type="molecule type" value="Genomic_DNA"/>
</dbReference>
<dbReference type="STRING" id="1642647.PSM36_3072"/>
<protein>
    <submittedName>
        <fullName evidence="3">Oxidoreductase</fullName>
    </submittedName>
</protein>
<evidence type="ECO:0000313" key="3">
    <source>
        <dbReference type="EMBL" id="SCD21861.1"/>
    </source>
</evidence>
<proteinExistence type="predicted"/>
<dbReference type="SUPFAM" id="SSF55347">
    <property type="entry name" value="Glyceraldehyde-3-phosphate dehydrogenase-like, C-terminal domain"/>
    <property type="match status" value="1"/>
</dbReference>
<gene>
    <name evidence="3" type="ORF">PSM36_3072</name>
</gene>
<evidence type="ECO:0000313" key="4">
    <source>
        <dbReference type="Proteomes" id="UP000187464"/>
    </source>
</evidence>
<dbReference type="InterPro" id="IPR050463">
    <property type="entry name" value="Gfo/Idh/MocA_oxidrdct_glycsds"/>
</dbReference>
<dbReference type="GO" id="GO:0000166">
    <property type="term" value="F:nucleotide binding"/>
    <property type="evidence" value="ECO:0007669"/>
    <property type="project" value="InterPro"/>
</dbReference>
<dbReference type="Gene3D" id="3.40.50.720">
    <property type="entry name" value="NAD(P)-binding Rossmann-like Domain"/>
    <property type="match status" value="1"/>
</dbReference>
<evidence type="ECO:0000259" key="2">
    <source>
        <dbReference type="Pfam" id="PF01408"/>
    </source>
</evidence>
<dbReference type="Gene3D" id="3.30.360.10">
    <property type="entry name" value="Dihydrodipicolinate Reductase, domain 2"/>
    <property type="match status" value="1"/>
</dbReference>
<dbReference type="InterPro" id="IPR036291">
    <property type="entry name" value="NAD(P)-bd_dom_sf"/>
</dbReference>
<dbReference type="PANTHER" id="PTHR43818:SF12">
    <property type="entry name" value="NADH-DEPENDENT DEHYDROGENASE-RELATED"/>
    <property type="match status" value="1"/>
</dbReference>
<dbReference type="RefSeq" id="WP_076931610.1">
    <property type="nucleotide sequence ID" value="NZ_LT605205.1"/>
</dbReference>